<dbReference type="AlphaFoldDB" id="A0A7S1M629"/>
<gene>
    <name evidence="3" type="ORF">ACAT0790_LOCUS18067</name>
</gene>
<feature type="compositionally biased region" description="Acidic residues" evidence="1">
    <location>
        <begin position="454"/>
        <end position="464"/>
    </location>
</feature>
<organism evidence="3">
    <name type="scientific">Alexandrium catenella</name>
    <name type="common">Red tide dinoflagellate</name>
    <name type="synonym">Gonyaulax catenella</name>
    <dbReference type="NCBI Taxonomy" id="2925"/>
    <lineage>
        <taxon>Eukaryota</taxon>
        <taxon>Sar</taxon>
        <taxon>Alveolata</taxon>
        <taxon>Dinophyceae</taxon>
        <taxon>Gonyaulacales</taxon>
        <taxon>Pyrocystaceae</taxon>
        <taxon>Alexandrium</taxon>
    </lineage>
</organism>
<evidence type="ECO:0000313" key="3">
    <source>
        <dbReference type="EMBL" id="CAD9122677.1"/>
    </source>
</evidence>
<dbReference type="PANTHER" id="PTHR43155:SF2">
    <property type="entry name" value="CYCLIC DI-GMP PHOSPHODIESTERASE PA4108"/>
    <property type="match status" value="1"/>
</dbReference>
<reference evidence="3" key="1">
    <citation type="submission" date="2021-01" db="EMBL/GenBank/DDBJ databases">
        <authorList>
            <person name="Corre E."/>
            <person name="Pelletier E."/>
            <person name="Niang G."/>
            <person name="Scheremetjew M."/>
            <person name="Finn R."/>
            <person name="Kale V."/>
            <person name="Holt S."/>
            <person name="Cochrane G."/>
            <person name="Meng A."/>
            <person name="Brown T."/>
            <person name="Cohen L."/>
        </authorList>
    </citation>
    <scope>NUCLEOTIDE SEQUENCE</scope>
    <source>
        <strain evidence="3">OF101</strain>
    </source>
</reference>
<evidence type="ECO:0000259" key="2">
    <source>
        <dbReference type="SMART" id="SM00065"/>
    </source>
</evidence>
<dbReference type="Pfam" id="PF01590">
    <property type="entry name" value="GAF"/>
    <property type="match status" value="2"/>
</dbReference>
<feature type="region of interest" description="Disordered" evidence="1">
    <location>
        <begin position="438"/>
        <end position="464"/>
    </location>
</feature>
<proteinExistence type="predicted"/>
<feature type="domain" description="GAF" evidence="2">
    <location>
        <begin position="256"/>
        <end position="412"/>
    </location>
</feature>
<dbReference type="InterPro" id="IPR029016">
    <property type="entry name" value="GAF-like_dom_sf"/>
</dbReference>
<dbReference type="SUPFAM" id="SSF55781">
    <property type="entry name" value="GAF domain-like"/>
    <property type="match status" value="2"/>
</dbReference>
<dbReference type="PANTHER" id="PTHR43155">
    <property type="entry name" value="CYCLIC DI-GMP PHOSPHODIESTERASE PA4108-RELATED"/>
    <property type="match status" value="1"/>
</dbReference>
<dbReference type="SMART" id="SM00065">
    <property type="entry name" value="GAF"/>
    <property type="match status" value="2"/>
</dbReference>
<protein>
    <recommendedName>
        <fullName evidence="2">GAF domain-containing protein</fullName>
    </recommendedName>
</protein>
<dbReference type="EMBL" id="HBGE01030020">
    <property type="protein sequence ID" value="CAD9122677.1"/>
    <property type="molecule type" value="Transcribed_RNA"/>
</dbReference>
<dbReference type="Gene3D" id="3.30.450.40">
    <property type="match status" value="2"/>
</dbReference>
<sequence length="464" mass="51066">MAGGEREELNAYIRQNKVEEAAEELVQCLLQAKPANPREWLLKRLERELSDKSEDLSESDLQKLFAVSRKIAAEIVPQETIQMIISETLHLLSCDLVSLFILDRRSGLLRLYASNNDQSVVTNPCQGIAGSVFSSKETVNIADCYQDSRFDRSFDQESGYVTRSLLAVPLLDFDGSCVGVIEAINKMPDADGDSLQESTARAAEPFRQSDQKILQHLAEHVSIAVRNAEVYREAISSSERATGLLNTIQSLSQDLGTQSMLLTITMHANKIVSAERSTVFLVDEPNAQLWSVSTDTGQEIRISKKTGIAGLCCAEGRLINIADAYADSRFNQEVDKKTGFRTHSILAIPLFSDPDASSPSAQSVIGVIQMINKVSYDGQLECFNDADVEIMELFAKFVGPKLSDSSTLSRRMGEETDAMEAELGLGCKVDALEAAVSSPLCKKSRDKKRLESFGEIEEEGEEES</sequence>
<evidence type="ECO:0000256" key="1">
    <source>
        <dbReference type="SAM" id="MobiDB-lite"/>
    </source>
</evidence>
<accession>A0A7S1M629</accession>
<feature type="domain" description="GAF" evidence="2">
    <location>
        <begin position="76"/>
        <end position="235"/>
    </location>
</feature>
<name>A0A7S1M629_ALECA</name>
<dbReference type="InterPro" id="IPR003018">
    <property type="entry name" value="GAF"/>
</dbReference>